<name>A0ABS8PFP1_9PSEU</name>
<organism evidence="2 3">
    <name type="scientific">Actinomycetospora endophytica</name>
    <dbReference type="NCBI Taxonomy" id="2291215"/>
    <lineage>
        <taxon>Bacteria</taxon>
        <taxon>Bacillati</taxon>
        <taxon>Actinomycetota</taxon>
        <taxon>Actinomycetes</taxon>
        <taxon>Pseudonocardiales</taxon>
        <taxon>Pseudonocardiaceae</taxon>
        <taxon>Actinomycetospora</taxon>
    </lineage>
</organism>
<keyword evidence="1" id="KW-1133">Transmembrane helix</keyword>
<evidence type="ECO:0000313" key="2">
    <source>
        <dbReference type="EMBL" id="MCD2196762.1"/>
    </source>
</evidence>
<feature type="transmembrane region" description="Helical" evidence="1">
    <location>
        <begin position="34"/>
        <end position="53"/>
    </location>
</feature>
<protein>
    <submittedName>
        <fullName evidence="2">DUF3159 domain-containing protein</fullName>
    </submittedName>
</protein>
<proteinExistence type="predicted"/>
<feature type="transmembrane region" description="Helical" evidence="1">
    <location>
        <begin position="107"/>
        <end position="128"/>
    </location>
</feature>
<feature type="transmembrane region" description="Helical" evidence="1">
    <location>
        <begin position="185"/>
        <end position="209"/>
    </location>
</feature>
<dbReference type="Pfam" id="PF11361">
    <property type="entry name" value="DUF3159"/>
    <property type="match status" value="1"/>
</dbReference>
<dbReference type="Proteomes" id="UP001199469">
    <property type="component" value="Unassembled WGS sequence"/>
</dbReference>
<feature type="transmembrane region" description="Helical" evidence="1">
    <location>
        <begin position="59"/>
        <end position="76"/>
    </location>
</feature>
<dbReference type="InterPro" id="IPR016566">
    <property type="entry name" value="UCP010219"/>
</dbReference>
<gene>
    <name evidence="2" type="ORF">LQ327_25660</name>
</gene>
<feature type="transmembrane region" description="Helical" evidence="1">
    <location>
        <begin position="83"/>
        <end position="101"/>
    </location>
</feature>
<accession>A0ABS8PFP1</accession>
<evidence type="ECO:0000256" key="1">
    <source>
        <dbReference type="SAM" id="Phobius"/>
    </source>
</evidence>
<keyword evidence="3" id="KW-1185">Reference proteome</keyword>
<dbReference type="EMBL" id="JAJNDB010000006">
    <property type="protein sequence ID" value="MCD2196762.1"/>
    <property type="molecule type" value="Genomic_DNA"/>
</dbReference>
<feature type="transmembrane region" description="Helical" evidence="1">
    <location>
        <begin position="156"/>
        <end position="179"/>
    </location>
</feature>
<keyword evidence="1" id="KW-0472">Membrane</keyword>
<keyword evidence="1" id="KW-0812">Transmembrane</keyword>
<reference evidence="2 3" key="1">
    <citation type="submission" date="2021-11" db="EMBL/GenBank/DDBJ databases">
        <title>Draft genome sequence of Actinomycetospora sp. SF1 isolated from the rhizosphere soil.</title>
        <authorList>
            <person name="Duangmal K."/>
            <person name="Chantavorakit T."/>
        </authorList>
    </citation>
    <scope>NUCLEOTIDE SEQUENCE [LARGE SCALE GENOMIC DNA]</scope>
    <source>
        <strain evidence="2 3">TBRC 5722</strain>
    </source>
</reference>
<evidence type="ECO:0000313" key="3">
    <source>
        <dbReference type="Proteomes" id="UP001199469"/>
    </source>
</evidence>
<comment type="caution">
    <text evidence="2">The sequence shown here is derived from an EMBL/GenBank/DDBJ whole genome shotgun (WGS) entry which is preliminary data.</text>
</comment>
<sequence>MADVSESDTPATTAVVPGGFSETFRAAWARSGGWSGIAVAAAPTAVFVVTSALTELPAAVIAAGVTAVGAFAYRLARHEPLGGALAGLGVVVVCAVAAAVTGEARGFFLLPAALPGVVVVICLGSLVARRPVTGLLLNRLAGGPVHWPRRRDLLRVYDVTTVIAVAVNLVNFALQAVFYAADQTAVLAVAHVATGPVFAALVAGTVVAVRRRLPRPA</sequence>
<dbReference type="RefSeq" id="WP_230738638.1">
    <property type="nucleotide sequence ID" value="NZ_JAJNDB010000006.1"/>
</dbReference>